<keyword evidence="3" id="KW-1185">Reference proteome</keyword>
<sequence>MHPDAQIIRANKKQTINRSGQSSQQEIRKLLSGEELGSRKPSELLRNMKWSSESLNVDDKLMMELFLQRSPSPVQTILAAVSDLTLSKAADIEDRILEISLSAIETFAVSNKNEQSLEFKLFHEIEKLN</sequence>
<dbReference type="EMBL" id="BMAO01029695">
    <property type="protein sequence ID" value="GFR33508.1"/>
    <property type="molecule type" value="Genomic_DNA"/>
</dbReference>
<dbReference type="Proteomes" id="UP000887116">
    <property type="component" value="Unassembled WGS sequence"/>
</dbReference>
<dbReference type="PANTHER" id="PTHR33327">
    <property type="entry name" value="ENDONUCLEASE"/>
    <property type="match status" value="1"/>
</dbReference>
<dbReference type="AlphaFoldDB" id="A0A8X6I1E0"/>
<evidence type="ECO:0000313" key="2">
    <source>
        <dbReference type="EMBL" id="GFR33508.1"/>
    </source>
</evidence>
<dbReference type="PANTHER" id="PTHR33327:SF3">
    <property type="entry name" value="RNA-DIRECTED DNA POLYMERASE"/>
    <property type="match status" value="1"/>
</dbReference>
<feature type="compositionally biased region" description="Polar residues" evidence="1">
    <location>
        <begin position="13"/>
        <end position="24"/>
    </location>
</feature>
<name>A0A8X6I1E0_TRICU</name>
<evidence type="ECO:0000256" key="1">
    <source>
        <dbReference type="SAM" id="MobiDB-lite"/>
    </source>
</evidence>
<comment type="caution">
    <text evidence="2">The sequence shown here is derived from an EMBL/GenBank/DDBJ whole genome shotgun (WGS) entry which is preliminary data.</text>
</comment>
<organism evidence="2 3">
    <name type="scientific">Trichonephila clavata</name>
    <name type="common">Joro spider</name>
    <name type="synonym">Nephila clavata</name>
    <dbReference type="NCBI Taxonomy" id="2740835"/>
    <lineage>
        <taxon>Eukaryota</taxon>
        <taxon>Metazoa</taxon>
        <taxon>Ecdysozoa</taxon>
        <taxon>Arthropoda</taxon>
        <taxon>Chelicerata</taxon>
        <taxon>Arachnida</taxon>
        <taxon>Araneae</taxon>
        <taxon>Araneomorphae</taxon>
        <taxon>Entelegynae</taxon>
        <taxon>Araneoidea</taxon>
        <taxon>Nephilidae</taxon>
        <taxon>Trichonephila</taxon>
    </lineage>
</organism>
<accession>A0A8X6I1E0</accession>
<feature type="region of interest" description="Disordered" evidence="1">
    <location>
        <begin position="1"/>
        <end position="24"/>
    </location>
</feature>
<reference evidence="2" key="1">
    <citation type="submission" date="2020-07" db="EMBL/GenBank/DDBJ databases">
        <title>Multicomponent nature underlies the extraordinary mechanical properties of spider dragline silk.</title>
        <authorList>
            <person name="Kono N."/>
            <person name="Nakamura H."/>
            <person name="Mori M."/>
            <person name="Yoshida Y."/>
            <person name="Ohtoshi R."/>
            <person name="Malay A.D."/>
            <person name="Moran D.A.P."/>
            <person name="Tomita M."/>
            <person name="Numata K."/>
            <person name="Arakawa K."/>
        </authorList>
    </citation>
    <scope>NUCLEOTIDE SEQUENCE</scope>
</reference>
<proteinExistence type="predicted"/>
<protein>
    <submittedName>
        <fullName evidence="2">Uncharacterized protein</fullName>
    </submittedName>
</protein>
<gene>
    <name evidence="2" type="primary">AVEN_149154_1</name>
    <name evidence="2" type="ORF">TNCT_312411</name>
</gene>
<evidence type="ECO:0000313" key="3">
    <source>
        <dbReference type="Proteomes" id="UP000887116"/>
    </source>
</evidence>